<evidence type="ECO:0000259" key="5">
    <source>
        <dbReference type="PROSITE" id="PS50011"/>
    </source>
</evidence>
<dbReference type="CDD" id="cd14014">
    <property type="entry name" value="STKc_PknB_like"/>
    <property type="match status" value="1"/>
</dbReference>
<dbReference type="InterPro" id="IPR042095">
    <property type="entry name" value="SUMF_sf"/>
</dbReference>
<comment type="caution">
    <text evidence="6">The sequence shown here is derived from an EMBL/GenBank/DDBJ whole genome shotgun (WGS) entry which is preliminary data.</text>
</comment>
<accession>A0ABS3AV71</accession>
<gene>
    <name evidence="6" type="ORF">JYU14_04700</name>
</gene>
<organism evidence="6 7">
    <name type="scientific">Simkania negevensis</name>
    <dbReference type="NCBI Taxonomy" id="83561"/>
    <lineage>
        <taxon>Bacteria</taxon>
        <taxon>Pseudomonadati</taxon>
        <taxon>Chlamydiota</taxon>
        <taxon>Chlamydiia</taxon>
        <taxon>Parachlamydiales</taxon>
        <taxon>Simkaniaceae</taxon>
        <taxon>Simkania</taxon>
    </lineage>
</organism>
<dbReference type="InterPro" id="IPR051043">
    <property type="entry name" value="Sulfatase_Mod_Factor_Kinase"/>
</dbReference>
<dbReference type="InterPro" id="IPR005532">
    <property type="entry name" value="SUMF_dom"/>
</dbReference>
<evidence type="ECO:0000256" key="3">
    <source>
        <dbReference type="ARBA" id="ARBA00047899"/>
    </source>
</evidence>
<comment type="catalytic activity">
    <reaction evidence="4">
        <text>L-seryl-[protein] + ATP = O-phospho-L-seryl-[protein] + ADP + H(+)</text>
        <dbReference type="Rhea" id="RHEA:17989"/>
        <dbReference type="Rhea" id="RHEA-COMP:9863"/>
        <dbReference type="Rhea" id="RHEA-COMP:11604"/>
        <dbReference type="ChEBI" id="CHEBI:15378"/>
        <dbReference type="ChEBI" id="CHEBI:29999"/>
        <dbReference type="ChEBI" id="CHEBI:30616"/>
        <dbReference type="ChEBI" id="CHEBI:83421"/>
        <dbReference type="ChEBI" id="CHEBI:456216"/>
        <dbReference type="EC" id="2.7.11.1"/>
    </reaction>
</comment>
<dbReference type="Gene3D" id="1.10.510.10">
    <property type="entry name" value="Transferase(Phosphotransferase) domain 1"/>
    <property type="match status" value="1"/>
</dbReference>
<dbReference type="PROSITE" id="PS50011">
    <property type="entry name" value="PROTEIN_KINASE_DOM"/>
    <property type="match status" value="1"/>
</dbReference>
<keyword evidence="7" id="KW-1185">Reference proteome</keyword>
<sequence length="676" mass="75525">MNEQSSSKVLGDYKIIRQMGQGVFGGVYLAEHRFIKRQYLLKVLPEELACNRNFIQRFEEYVGYLASLEHPNIVRIHNISFAQGLYFLVCDCVVNVIGETINLAQYMHELAAPLKEGKVELFLRQVAAALDYAHDKQTLQGGIAHLGLKLNNILVGRGKEGESLQLSDFGLTKIIGPASFLSRLYKNLSDALGVQPVVTSSSTGEDLYSGAVFDSEKLALLHNAFLQSYLFLAPEQKRVNDLQGVEEKVDSYAFGILAYFLLTQKYPEGAFEMPSECRPELVNGWDSLVMCCLHPNPANRPSSLVKAMDELLLATGTTDSPVEKIQEEQPLSYQSNLSELDMRLPASSPPSSAFVNPNPTLSLPQASLEPLSSPPISVEESAAATCQQAAPKNVTAPILEQQEASVATLNIPQQIVYSSDKQVTHYVPQKNENKVVEPLSTEMVTIKGGTFLRGSYDGNRDEMPKHQIELDAFCIDIHCVTNEQFIRFLEYLAGEKDSQNHDIIRFKESRIRKRSGKLSIESGYSKHPLVGVTWYGAVAYAKWLGKRLPTEAEWEIASRGGVENAIYPTGERIEKKHANFFSSDSTAVMSYAPNGYKLYDIIGNVYEWCQDWYGYNYYEVSVQEPYNPTGPIQGVYRVLRGGCWKSLKEDLRCSHRHRNNPGTFNATCGFRCAKNA</sequence>
<dbReference type="EC" id="2.7.11.1" evidence="1"/>
<dbReference type="SUPFAM" id="SSF56112">
    <property type="entry name" value="Protein kinase-like (PK-like)"/>
    <property type="match status" value="1"/>
</dbReference>
<dbReference type="InterPro" id="IPR011009">
    <property type="entry name" value="Kinase-like_dom_sf"/>
</dbReference>
<dbReference type="Pfam" id="PF03781">
    <property type="entry name" value="FGE-sulfatase"/>
    <property type="match status" value="1"/>
</dbReference>
<dbReference type="Proteomes" id="UP000722121">
    <property type="component" value="Unassembled WGS sequence"/>
</dbReference>
<dbReference type="Gene3D" id="3.30.200.20">
    <property type="entry name" value="Phosphorylase Kinase, domain 1"/>
    <property type="match status" value="1"/>
</dbReference>
<dbReference type="Pfam" id="PF00069">
    <property type="entry name" value="Pkinase"/>
    <property type="match status" value="1"/>
</dbReference>
<reference evidence="6 7" key="1">
    <citation type="submission" date="2021-02" db="EMBL/GenBank/DDBJ databases">
        <title>Activity-based single-cell genomes from oceanic crustal fluid captures similar information to metagenomic and metatranscriptomic surveys with orders of magnitude less sampling.</title>
        <authorList>
            <person name="D'Angelo T.S."/>
            <person name="Orcutt B.N."/>
        </authorList>
    </citation>
    <scope>NUCLEOTIDE SEQUENCE [LARGE SCALE GENOMIC DNA]</scope>
    <source>
        <strain evidence="6">AH-315-G07</strain>
    </source>
</reference>
<dbReference type="InterPro" id="IPR016187">
    <property type="entry name" value="CTDL_fold"/>
</dbReference>
<dbReference type="InterPro" id="IPR000719">
    <property type="entry name" value="Prot_kinase_dom"/>
</dbReference>
<evidence type="ECO:0000313" key="6">
    <source>
        <dbReference type="EMBL" id="MBN4067364.1"/>
    </source>
</evidence>
<evidence type="ECO:0000256" key="4">
    <source>
        <dbReference type="ARBA" id="ARBA00048679"/>
    </source>
</evidence>
<dbReference type="Gene3D" id="3.90.1580.10">
    <property type="entry name" value="paralog of FGE (formylglycine-generating enzyme)"/>
    <property type="match status" value="1"/>
</dbReference>
<dbReference type="SUPFAM" id="SSF56436">
    <property type="entry name" value="C-type lectin-like"/>
    <property type="match status" value="1"/>
</dbReference>
<comment type="catalytic activity">
    <reaction evidence="3">
        <text>L-threonyl-[protein] + ATP = O-phospho-L-threonyl-[protein] + ADP + H(+)</text>
        <dbReference type="Rhea" id="RHEA:46608"/>
        <dbReference type="Rhea" id="RHEA-COMP:11060"/>
        <dbReference type="Rhea" id="RHEA-COMP:11605"/>
        <dbReference type="ChEBI" id="CHEBI:15378"/>
        <dbReference type="ChEBI" id="CHEBI:30013"/>
        <dbReference type="ChEBI" id="CHEBI:30616"/>
        <dbReference type="ChEBI" id="CHEBI:61977"/>
        <dbReference type="ChEBI" id="CHEBI:456216"/>
        <dbReference type="EC" id="2.7.11.1"/>
    </reaction>
</comment>
<evidence type="ECO:0000256" key="2">
    <source>
        <dbReference type="ARBA" id="ARBA00022777"/>
    </source>
</evidence>
<dbReference type="EMBL" id="JAFITR010000122">
    <property type="protein sequence ID" value="MBN4067364.1"/>
    <property type="molecule type" value="Genomic_DNA"/>
</dbReference>
<keyword evidence="2" id="KW-0808">Transferase</keyword>
<dbReference type="PANTHER" id="PTHR23150:SF19">
    <property type="entry name" value="FORMYLGLYCINE-GENERATING ENZYME"/>
    <property type="match status" value="1"/>
</dbReference>
<dbReference type="PANTHER" id="PTHR23150">
    <property type="entry name" value="SULFATASE MODIFYING FACTOR 1, 2"/>
    <property type="match status" value="1"/>
</dbReference>
<feature type="domain" description="Protein kinase" evidence="5">
    <location>
        <begin position="13"/>
        <end position="312"/>
    </location>
</feature>
<evidence type="ECO:0000256" key="1">
    <source>
        <dbReference type="ARBA" id="ARBA00012513"/>
    </source>
</evidence>
<proteinExistence type="predicted"/>
<keyword evidence="2" id="KW-0418">Kinase</keyword>
<evidence type="ECO:0000313" key="7">
    <source>
        <dbReference type="Proteomes" id="UP000722121"/>
    </source>
</evidence>
<protein>
    <recommendedName>
        <fullName evidence="1">non-specific serine/threonine protein kinase</fullName>
        <ecNumber evidence="1">2.7.11.1</ecNumber>
    </recommendedName>
</protein>
<name>A0ABS3AV71_9BACT</name>